<evidence type="ECO:0000313" key="1">
    <source>
        <dbReference type="EMBL" id="AAF99264.1"/>
    </source>
</evidence>
<organismHost>
    <name type="scientific">Rattus</name>
    <name type="common">rats</name>
    <dbReference type="NCBI Taxonomy" id="10114"/>
</organismHost>
<reference evidence="1 2" key="5">
    <citation type="journal article" date="1998" name="Virology">
        <title>The Maastricht strain and England strain of rat cytomegalovirus represent different betaherpesvirus species rather than strains.</title>
        <authorList>
            <person name="Beisser P.S."/>
            <person name="Kaptein S.J."/>
            <person name="Beuken E."/>
            <person name="Bruggeman C.A."/>
            <person name="Vink C."/>
        </authorList>
    </citation>
    <scope>NUCLEOTIDE SEQUENCE [LARGE SCALE GENOMIC DNA]</scope>
    <source>
        <strain evidence="1 2">Maastricht</strain>
    </source>
</reference>
<reference evidence="1 2" key="3">
    <citation type="journal article" date="1997" name="J. Gen. Virol.">
        <title>Cloning and functional characterization of the origin of lytic-phase DNA replication of rat cytomegalovirus.</title>
        <authorList>
            <person name="Vink C."/>
            <person name="Beuken E."/>
            <person name="Bruggeman C.A."/>
        </authorList>
    </citation>
    <scope>NUCLEOTIDE SEQUENCE [LARGE SCALE GENOMIC DNA]</scope>
    <source>
        <strain evidence="1 2">Maastricht</strain>
    </source>
</reference>
<dbReference type="KEGG" id="vg:940339"/>
<evidence type="ECO:0000313" key="2">
    <source>
        <dbReference type="Proteomes" id="UP000008288"/>
    </source>
</evidence>
<reference evidence="1 2" key="6">
    <citation type="journal article" date="1999" name="J. Gen. Virol.">
        <title>The rat cytomegalovirus R32 gene encodes a virion-associated protein that elicits a strong humoral immune response in infected rats.</title>
        <authorList>
            <person name="Beuken E."/>
            <person name="Grauls G."/>
            <person name="Bruggeman C.A."/>
            <person name="Vink C."/>
        </authorList>
    </citation>
    <scope>NUCLEOTIDE SEQUENCE [LARGE SCALE GENOMIC DNA]</scope>
    <source>
        <strain evidence="1 2">Maastricht</strain>
    </source>
</reference>
<reference evidence="1 2" key="7">
    <citation type="journal article" date="1999" name="J. Virol.">
        <title>Deletion of the R78 G protein-coupled receptor gene from rat cytomegalovirus results in an attenuated, syncytium-inducing mutant strain.</title>
        <authorList>
            <person name="Beisser P.S."/>
            <person name="Grauls G."/>
            <person name="Bruggeman C.A."/>
            <person name="Vink C."/>
        </authorList>
    </citation>
    <scope>NUCLEOTIDE SEQUENCE [LARGE SCALE GENOMIC DNA]</scope>
    <source>
        <strain evidence="1 2">Maastricht</strain>
    </source>
</reference>
<dbReference type="Proteomes" id="UP000008288">
    <property type="component" value="Segment"/>
</dbReference>
<organism evidence="1 2">
    <name type="scientific">Rat cytomegalovirus (strain Maastricht)</name>
    <dbReference type="NCBI Taxonomy" id="79700"/>
    <lineage>
        <taxon>Viruses</taxon>
        <taxon>Duplodnaviria</taxon>
        <taxon>Heunggongvirae</taxon>
        <taxon>Peploviricota</taxon>
        <taxon>Herviviricetes</taxon>
        <taxon>Herpesvirales</taxon>
        <taxon>Orthoherpesviridae</taxon>
        <taxon>Betaherpesvirinae</taxon>
        <taxon>Muromegalovirus</taxon>
        <taxon>Muromegalovirus muridbeta2</taxon>
        <taxon>Murid betaherpesvirus 2</taxon>
    </lineage>
</organism>
<dbReference type="EMBL" id="AF232689">
    <property type="protein sequence ID" value="AAF99264.1"/>
    <property type="molecule type" value="Genomic_DNA"/>
</dbReference>
<reference evidence="1 2" key="8">
    <citation type="journal article" date="2000" name="J. Virol.">
        <title>The r144 major histocompatibility complex class I-like gene of rat cytomegalovirus is dispensable for both acute and long-term infection in the immunocompromised host.</title>
        <authorList>
            <person name="Beisser P.S."/>
            <person name="Kloover J.S."/>
            <person name="Grauls G.E."/>
            <person name="Blok M.J."/>
            <person name="Bruggeman C.A."/>
            <person name="Vink C."/>
        </authorList>
    </citation>
    <scope>NUCLEOTIDE SEQUENCE [LARGE SCALE GENOMIC DNA]</scope>
    <source>
        <strain evidence="1 2">Maastricht</strain>
    </source>
</reference>
<keyword evidence="2" id="KW-1185">Reference proteome</keyword>
<protein>
    <submittedName>
        <fullName evidence="1">Pr168</fullName>
    </submittedName>
</protein>
<gene>
    <name evidence="1" type="primary">r168</name>
</gene>
<dbReference type="RefSeq" id="NP_064277.1">
    <property type="nucleotide sequence ID" value="NC_002512.2"/>
</dbReference>
<accession>Q9DW26</accession>
<reference evidence="1 2" key="2">
    <citation type="journal article" date="1996" name="J. Virol.">
        <title>Structure of the rat cytomegalovirus genome termini.</title>
        <authorList>
            <person name="Vink C."/>
            <person name="Beuken E."/>
            <person name="Bruggeman C.A."/>
        </authorList>
    </citation>
    <scope>NUCLEOTIDE SEQUENCE [LARGE SCALE GENOMIC DNA]</scope>
    <source>
        <strain evidence="1 2">Maastricht</strain>
    </source>
</reference>
<sequence length="105" mass="12136">MAWEPRIVRPPCHDADDKVHNVHGREHLVSLCFCPLFRCSRLTLPLLLLIFSCHLPLPFPFSLRRRRLVRPTCVSSRHIPRLRPSARSSLPSVLSFSSSRRLTLC</sequence>
<reference evidence="1 2" key="10">
    <citation type="journal article" date="2000" name="Virus Res.">
        <title>Rat cytomegalovirus R89 is a highly conserved gene which expresses a spliced transcript.</title>
        <authorList>
            <person name="Gruijthuijsen Y.K."/>
            <person name="Beuken E."/>
            <person name="Bruggeman C.A."/>
            <person name="Vink C."/>
        </authorList>
    </citation>
    <scope>NUCLEOTIDE SEQUENCE [LARGE SCALE GENOMIC DNA]</scope>
    <source>
        <strain evidence="1 2">Maastricht</strain>
    </source>
</reference>
<proteinExistence type="predicted"/>
<reference evidence="1 2" key="1">
    <citation type="journal article" date="1996" name="J. Gen. Virol.">
        <title>Cloning and sequence analysis of the genes encoding DNA polymerase, glycoprotein B, ICP18.5 and major DNA-binding protein of rat cytomegalovirus.</title>
        <authorList>
            <person name="Beuken E."/>
            <person name="Slobbe R."/>
            <person name="Bruggeman C.A."/>
            <person name="Vink C."/>
        </authorList>
    </citation>
    <scope>NUCLEOTIDE SEQUENCE [LARGE SCALE GENOMIC DNA]</scope>
    <source>
        <strain evidence="1 2">Maastricht</strain>
    </source>
</reference>
<name>Q9DW26_RCMVM</name>
<dbReference type="GeneID" id="940339"/>
<reference evidence="1 2" key="4">
    <citation type="journal article" date="1998" name="J. Virol.">
        <title>The R33 G protein-coupled receptor gene of rat cytomegalovirus plays an essential role in the pathogenesis of viral infection.</title>
        <authorList>
            <person name="Beisser P.S."/>
            <person name="Vink C."/>
            <person name="Van Dam J.G."/>
            <person name="Grauls G."/>
            <person name="Vanherle S.J."/>
            <person name="Bruggeman C.A."/>
        </authorList>
    </citation>
    <scope>NUCLEOTIDE SEQUENCE [LARGE SCALE GENOMIC DNA]</scope>
    <source>
        <strain evidence="1 2">Maastricht</strain>
    </source>
</reference>
<reference evidence="1 2" key="9">
    <citation type="journal article" date="2000" name="J. Virol.">
        <title>Complete DNA sequence of the rat cytomegalovirus genome.</title>
        <authorList>
            <person name="Vink C."/>
            <person name="Beuken E."/>
            <person name="Bruggeman C.A."/>
        </authorList>
    </citation>
    <scope>NUCLEOTIDE SEQUENCE [LARGE SCALE GENOMIC DNA]</scope>
    <source>
        <strain evidence="1 2">Maastricht</strain>
    </source>
</reference>